<evidence type="ECO:0000256" key="3">
    <source>
        <dbReference type="ARBA" id="ARBA00022763"/>
    </source>
</evidence>
<keyword evidence="8" id="KW-1185">Reference proteome</keyword>
<dbReference type="PANTHER" id="PTHR47810">
    <property type="entry name" value="DNA LIGASE"/>
    <property type="match status" value="1"/>
</dbReference>
<feature type="chain" id="PRO_5047418842" evidence="5">
    <location>
        <begin position="26"/>
        <end position="282"/>
    </location>
</feature>
<comment type="caution">
    <text evidence="7">The sequence shown here is derived from an EMBL/GenBank/DDBJ whole genome shotgun (WGS) entry which is preliminary data.</text>
</comment>
<evidence type="ECO:0000256" key="5">
    <source>
        <dbReference type="SAM" id="SignalP"/>
    </source>
</evidence>
<keyword evidence="4" id="KW-0234">DNA repair</keyword>
<dbReference type="PANTHER" id="PTHR47810:SF1">
    <property type="entry name" value="DNA LIGASE B"/>
    <property type="match status" value="1"/>
</dbReference>
<protein>
    <submittedName>
        <fullName evidence="7">DNA ligase</fullName>
        <ecNumber evidence="7">6.5.1.1</ecNumber>
    </submittedName>
</protein>
<dbReference type="EC" id="6.5.1.1" evidence="7"/>
<evidence type="ECO:0000259" key="6">
    <source>
        <dbReference type="Pfam" id="PF14743"/>
    </source>
</evidence>
<evidence type="ECO:0000256" key="4">
    <source>
        <dbReference type="ARBA" id="ARBA00023204"/>
    </source>
</evidence>
<evidence type="ECO:0000256" key="2">
    <source>
        <dbReference type="ARBA" id="ARBA00022705"/>
    </source>
</evidence>
<accession>A0ABV2TI40</accession>
<dbReference type="CDD" id="cd07896">
    <property type="entry name" value="Adenylation_kDNA_ligase_like"/>
    <property type="match status" value="1"/>
</dbReference>
<organism evidence="7 8">
    <name type="scientific">Uliginosibacterium flavum</name>
    <dbReference type="NCBI Taxonomy" id="1396831"/>
    <lineage>
        <taxon>Bacteria</taxon>
        <taxon>Pseudomonadati</taxon>
        <taxon>Pseudomonadota</taxon>
        <taxon>Betaproteobacteria</taxon>
        <taxon>Rhodocyclales</taxon>
        <taxon>Zoogloeaceae</taxon>
        <taxon>Uliginosibacterium</taxon>
    </lineage>
</organism>
<dbReference type="Gene3D" id="3.30.1490.70">
    <property type="match status" value="1"/>
</dbReference>
<reference evidence="7 8" key="1">
    <citation type="submission" date="2024-07" db="EMBL/GenBank/DDBJ databases">
        <title>Uliginosibacterium flavum JJ3220;KACC:17644.</title>
        <authorList>
            <person name="Kim M.K."/>
        </authorList>
    </citation>
    <scope>NUCLEOTIDE SEQUENCE [LARGE SCALE GENOMIC DNA]</scope>
    <source>
        <strain evidence="7 8">KACC:17644</strain>
    </source>
</reference>
<keyword evidence="5" id="KW-0732">Signal</keyword>
<dbReference type="CDD" id="cd08041">
    <property type="entry name" value="OBF_kDNA_ligase_like"/>
    <property type="match status" value="1"/>
</dbReference>
<evidence type="ECO:0000256" key="1">
    <source>
        <dbReference type="ARBA" id="ARBA00022598"/>
    </source>
</evidence>
<dbReference type="Gene3D" id="3.30.470.30">
    <property type="entry name" value="DNA ligase/mRNA capping enzyme"/>
    <property type="match status" value="1"/>
</dbReference>
<evidence type="ECO:0000313" key="7">
    <source>
        <dbReference type="EMBL" id="MET7013577.1"/>
    </source>
</evidence>
<keyword evidence="3" id="KW-0227">DNA damage</keyword>
<name>A0ABV2TI40_9RHOO</name>
<dbReference type="GO" id="GO:0003910">
    <property type="term" value="F:DNA ligase (ATP) activity"/>
    <property type="evidence" value="ECO:0007669"/>
    <property type="project" value="UniProtKB-EC"/>
</dbReference>
<feature type="domain" description="DNA ligase OB-like" evidence="6">
    <location>
        <begin position="214"/>
        <end position="279"/>
    </location>
</feature>
<proteinExistence type="predicted"/>
<dbReference type="RefSeq" id="WP_354600041.1">
    <property type="nucleotide sequence ID" value="NZ_JBEWZI010000004.1"/>
</dbReference>
<dbReference type="InterPro" id="IPR012340">
    <property type="entry name" value="NA-bd_OB-fold"/>
</dbReference>
<dbReference type="Pfam" id="PF14743">
    <property type="entry name" value="DNA_ligase_OB_2"/>
    <property type="match status" value="1"/>
</dbReference>
<dbReference type="SUPFAM" id="SSF56091">
    <property type="entry name" value="DNA ligase/mRNA capping enzyme, catalytic domain"/>
    <property type="match status" value="1"/>
</dbReference>
<keyword evidence="1 7" id="KW-0436">Ligase</keyword>
<keyword evidence="2" id="KW-0235">DNA replication</keyword>
<dbReference type="EMBL" id="JBEWZI010000004">
    <property type="protein sequence ID" value="MET7013577.1"/>
    <property type="molecule type" value="Genomic_DNA"/>
</dbReference>
<dbReference type="InterPro" id="IPR029319">
    <property type="entry name" value="DNA_ligase_OB"/>
</dbReference>
<dbReference type="SUPFAM" id="SSF50249">
    <property type="entry name" value="Nucleic acid-binding proteins"/>
    <property type="match status" value="1"/>
</dbReference>
<gene>
    <name evidence="7" type="ORF">ABXR19_05205</name>
</gene>
<dbReference type="Proteomes" id="UP001549691">
    <property type="component" value="Unassembled WGS sequence"/>
</dbReference>
<dbReference type="InterPro" id="IPR050326">
    <property type="entry name" value="NAD_dep_DNA_ligaseB"/>
</dbReference>
<evidence type="ECO:0000313" key="8">
    <source>
        <dbReference type="Proteomes" id="UP001549691"/>
    </source>
</evidence>
<dbReference type="NCBIfam" id="NF006592">
    <property type="entry name" value="PRK09125.1"/>
    <property type="match status" value="1"/>
</dbReference>
<feature type="signal peptide" evidence="5">
    <location>
        <begin position="1"/>
        <end position="25"/>
    </location>
</feature>
<dbReference type="Gene3D" id="2.40.50.140">
    <property type="entry name" value="Nucleic acid-binding proteins"/>
    <property type="match status" value="1"/>
</dbReference>
<sequence length="282" mass="31043">MRALLCGLCAVLVLILNLVPATARAEAPAILLAEVYRPQIDPAAYWISEKFDGVRGVWDGQTLRFRSGNIVHAPAWFIAALPPTPLDGELWAGRGNFERLSGIVRKEEPVDAEWREVRYMIFELPGAAGDFSARVQQIRQIVATANQPWLQAVEQFRVADRAALQKKMAAVVKAGGEGLMLHRADAPYIAGRNDALLKLKPWEDAEARVVGHVPGKGRNGGRLGALSVETPDGRRFRVGSGFTDQLRENPPAVGSTITYRFRALTASGLPRFPTYLRVREEP</sequence>